<dbReference type="InterPro" id="IPR013087">
    <property type="entry name" value="Znf_C2H2_type"/>
</dbReference>
<evidence type="ECO:0000256" key="5">
    <source>
        <dbReference type="SAM" id="MobiDB-lite"/>
    </source>
</evidence>
<dbReference type="InterPro" id="IPR028889">
    <property type="entry name" value="USP"/>
</dbReference>
<dbReference type="Pfam" id="PF03195">
    <property type="entry name" value="LOB"/>
    <property type="match status" value="1"/>
</dbReference>
<evidence type="ECO:0000256" key="1">
    <source>
        <dbReference type="ARBA" id="ARBA00005474"/>
    </source>
</evidence>
<evidence type="ECO:0000259" key="7">
    <source>
        <dbReference type="PROSITE" id="PS50235"/>
    </source>
</evidence>
<feature type="compositionally biased region" description="Basic and acidic residues" evidence="5">
    <location>
        <begin position="975"/>
        <end position="984"/>
    </location>
</feature>
<evidence type="ECO:0000256" key="3">
    <source>
        <dbReference type="ARBA" id="ARBA00022801"/>
    </source>
</evidence>
<feature type="compositionally biased region" description="Basic residues" evidence="5">
    <location>
        <begin position="1"/>
        <end position="10"/>
    </location>
</feature>
<keyword evidence="6" id="KW-1133">Transmembrane helix</keyword>
<keyword evidence="6" id="KW-0472">Membrane</keyword>
<dbReference type="GO" id="GO:0016579">
    <property type="term" value="P:protein deubiquitination"/>
    <property type="evidence" value="ECO:0007669"/>
    <property type="project" value="InterPro"/>
</dbReference>
<feature type="compositionally biased region" description="Basic residues" evidence="5">
    <location>
        <begin position="1184"/>
        <end position="1193"/>
    </location>
</feature>
<dbReference type="GO" id="GO:0004843">
    <property type="term" value="F:cysteine-type deubiquitinase activity"/>
    <property type="evidence" value="ECO:0007669"/>
    <property type="project" value="InterPro"/>
</dbReference>
<dbReference type="Pfam" id="PF00443">
    <property type="entry name" value="UCH"/>
    <property type="match status" value="1"/>
</dbReference>
<evidence type="ECO:0000256" key="4">
    <source>
        <dbReference type="SAM" id="Coils"/>
    </source>
</evidence>
<sequence length="2088" mass="235087">MGNKKRKAAPRPKQSPAAVQPLPVADGDAVVSSQSDTTLALVEAEPDALLLSNNKIESLPLPMIESDGGAAKVECERALTALRRGNHTKALRLMKESCQRYENSVHSALIHRVQGTVCVKVASIIDDPNSKQRHLRNAIDSARRAVELSPNSIEFAHFYANLLYEAANYGKEYEEVVAECERALAIEKPVDPARESLQEESQQKISTADARIGHVQNELRQLIQKSNIASISTWMKNLGNGEEKFRLIPIRRVTEDPMEVRLVQTRRPNEIKKATKTPEERRKEIEVRVAAARLLQQKSDVPQLGNEGEKSDRGLDLSSGSSQRGSERRKFGNLRKNGSSAERKDWVRSFWKSLTVDMKKELLKVRVSDLKAKFSSSKDGLANEVLSEALTFAESNRSWKFWVCCRCNEKFVDCESHMHHVVQEHVGNLIPKMQSVLPQNVENEWTEMLLNSSWKPLDASSAVGMLTDQRKCKEPEFVEDFYSGNHNKDCDECFKDAWDSSPEKEMLGDSPSGCTVEGNNHKKLAHVECGECEEGNGSIAYSSVANGWPVSDDSECEKLLERIHALFEVLIRHKYLAASHLNRVIQFTMDELQASCSQLLNHGVEQTPMCICFLGATQLRKILKFLQDLSHACGLGRYSDKSSSPADDANNTNKGVEIKERIVLNGDASCLILDECLLSSECTCNVGHPVTDAAPVAVVGNENGVPPDSDALLSWIFAGPTSGEQLTSWVHTKEEKTKQGMEILQMLEKEFYHLQSLCERKCEHLNYEEALQAMEDLCIEEGKKRESVTEFTHRSFESILKKRREELLGRENDVMFLGSRIELDAISNVLKESEALNINQFGYEETYGGVTSQLCDLEPGEDDDRRAKDYVHQVDTCVQVAIQRRKEQLYVELSKIDARIMQNVTGMQQMEVKLEPISAHDYRSILLPLVKSYLRAHLEDLAEKDATEKSDVAREAFLAELALDSKKGIRGVNDNLRHSQEKTKDKKKNKEFRKAKDSKGSGVSDEYYHHDETSELSFPGASGSEFPDSELVISLNGDDFKQLEEECKRRIELEEEERKLEETLKFQRQIEKEAKQKHLAEQNKKSTQLQAEKVVEGPLDVNLEPCANGQDVNEPFKPSVQEQLAQKTGFPNNLEGVPVNLANGSAVPVNSPTVSGAHQAKVYQGLPNGGILEDDGYLPSDRRTGRKNRRQRSSTKVLDGKSRGLSSGKENVEVGRSSVEGSHDNLLTNNNNGTRELRQQRAEEDDEERFQADLKKAVRQSLDTFQERQKFPVVSKLRMARRISPDVDNGVLHNDFANENVNETDIFGTGLKNEVGEYNCFLNVIIQSLWHIRLFRDEFLRRSTSEHVHVGSPCVVCALYEIFTALSNASADTRREAVAPTSLRIALSNLYPESNFFQEAQMNDASEVLVVIFDCLHRSFTPGSSVSDAESVESSCPGSWDCSNNACIVHSIFGMDIFERMNCYNCGLESRHLKYTSFFHNINASALRTMKVMCAESSYDELLNHVEMNHQLACDSEAGGCGKLNHIHHILSTPPHVFTTVLGWQKTCESADDIKATLSALNTEIDISVLYRGLDPKTTHNLVSVVCYYGQHYHCFAYSHDRGCWIMYDDKTVKVIGGWADVLTMCERGHLQPQVLFFEANFCGSSWSLTKNRVSKEFHHRRAEKSKLVVRLPSNSLLHNQVTVLQLSFKVGLFDEEGSNNYYGLSGCISKKMFPISPLPFLLPLLLLQLTATLLLLLLLILFNLNHCITLLSNCFRGFSPSRLSDWFQSYFGIQKMTLKGTTSQACAACKYQRRKCRAECPLAPYFPPDQPKMFQNAHKLFGVSNILKILKNLEPRQKLEAMRSIIYQANVRDKFPVYGCWEVIWQLQYQILVAEEELQAVHQQLAMYRQHHQQQHQISSMPEYVTSQLELGMAPPNNPLPLFLHNPPPYNHNNNNNATAVAPVNQHQQQSYSNSSDAAYSSAAYNIDSKDIINTNTNNNNNDAGNPMWISNPFMTNNSNNNNNNSEAIQSELGVLQPLSIQPEVVQDYDELHPFFDTIDDRQSYIDSKEAYDSSSEESFKDTTRSMEHAENALKNAAACCSLTSVN</sequence>
<keyword evidence="10" id="KW-1185">Reference proteome</keyword>
<dbReference type="EMBL" id="RDQH01000340">
    <property type="protein sequence ID" value="RXH76059.1"/>
    <property type="molecule type" value="Genomic_DNA"/>
</dbReference>
<dbReference type="Gene3D" id="1.25.40.10">
    <property type="entry name" value="Tetratricopeptide repeat domain"/>
    <property type="match status" value="1"/>
</dbReference>
<dbReference type="STRING" id="3750.A0A498HZI1"/>
<dbReference type="InterPro" id="IPR038765">
    <property type="entry name" value="Papain-like_cys_pep_sf"/>
</dbReference>
<feature type="transmembrane region" description="Helical" evidence="6">
    <location>
        <begin position="1721"/>
        <end position="1743"/>
    </location>
</feature>
<feature type="region of interest" description="Disordered" evidence="5">
    <location>
        <begin position="972"/>
        <end position="1007"/>
    </location>
</feature>
<dbReference type="SUPFAM" id="SSF54001">
    <property type="entry name" value="Cysteine proteinases"/>
    <property type="match status" value="1"/>
</dbReference>
<dbReference type="PROSITE" id="PS50891">
    <property type="entry name" value="LOB"/>
    <property type="match status" value="1"/>
</dbReference>
<keyword evidence="2" id="KW-0833">Ubl conjugation pathway</keyword>
<dbReference type="Gene3D" id="3.90.70.10">
    <property type="entry name" value="Cysteine proteinases"/>
    <property type="match status" value="1"/>
</dbReference>
<dbReference type="InterPro" id="IPR004883">
    <property type="entry name" value="LOB"/>
</dbReference>
<name>A0A498HZI1_MALDO</name>
<comment type="similarity">
    <text evidence="1">Belongs to the LOB domain-containing protein family.</text>
</comment>
<dbReference type="Pfam" id="PF04781">
    <property type="entry name" value="DUF627"/>
    <property type="match status" value="1"/>
</dbReference>
<dbReference type="InterPro" id="IPR001394">
    <property type="entry name" value="Peptidase_C19_UCH"/>
</dbReference>
<feature type="coiled-coil region" evidence="4">
    <location>
        <begin position="1043"/>
        <end position="1092"/>
    </location>
</feature>
<comment type="caution">
    <text evidence="9">The sequence shown here is derived from an EMBL/GenBank/DDBJ whole genome shotgun (WGS) entry which is preliminary data.</text>
</comment>
<reference evidence="9 10" key="1">
    <citation type="submission" date="2018-10" db="EMBL/GenBank/DDBJ databases">
        <title>A high-quality apple genome assembly.</title>
        <authorList>
            <person name="Hu J."/>
        </authorList>
    </citation>
    <scope>NUCLEOTIDE SEQUENCE [LARGE SCALE GENOMIC DNA]</scope>
    <source>
        <strain evidence="10">cv. HFTH1</strain>
        <tissue evidence="9">Young leaf</tissue>
    </source>
</reference>
<evidence type="ECO:0008006" key="11">
    <source>
        <dbReference type="Google" id="ProtNLM"/>
    </source>
</evidence>
<protein>
    <recommendedName>
        <fullName evidence="11">USP domain-containing protein</fullName>
    </recommendedName>
</protein>
<evidence type="ECO:0000259" key="8">
    <source>
        <dbReference type="PROSITE" id="PS50891"/>
    </source>
</evidence>
<proteinExistence type="inferred from homology"/>
<dbReference type="InterPro" id="IPR006866">
    <property type="entry name" value="DUF627_N"/>
</dbReference>
<accession>A0A498HZI1</accession>
<keyword evidence="3" id="KW-0378">Hydrolase</keyword>
<feature type="compositionally biased region" description="Polar residues" evidence="5">
    <location>
        <begin position="1225"/>
        <end position="1234"/>
    </location>
</feature>
<feature type="region of interest" description="Disordered" evidence="5">
    <location>
        <begin position="1"/>
        <end position="24"/>
    </location>
</feature>
<feature type="domain" description="USP" evidence="7">
    <location>
        <begin position="1309"/>
        <end position="1641"/>
    </location>
</feature>
<evidence type="ECO:0000256" key="2">
    <source>
        <dbReference type="ARBA" id="ARBA00022786"/>
    </source>
</evidence>
<feature type="region of interest" description="Disordered" evidence="5">
    <location>
        <begin position="1166"/>
        <end position="1246"/>
    </location>
</feature>
<evidence type="ECO:0000313" key="9">
    <source>
        <dbReference type="EMBL" id="RXH76059.1"/>
    </source>
</evidence>
<dbReference type="Proteomes" id="UP000290289">
    <property type="component" value="Chromosome 14"/>
</dbReference>
<evidence type="ECO:0000256" key="6">
    <source>
        <dbReference type="SAM" id="Phobius"/>
    </source>
</evidence>
<feature type="domain" description="LOB" evidence="8">
    <location>
        <begin position="1785"/>
        <end position="1886"/>
    </location>
</feature>
<evidence type="ECO:0000313" key="10">
    <source>
        <dbReference type="Proteomes" id="UP000290289"/>
    </source>
</evidence>
<dbReference type="SUPFAM" id="SSF48452">
    <property type="entry name" value="TPR-like"/>
    <property type="match status" value="1"/>
</dbReference>
<dbReference type="InterPro" id="IPR011990">
    <property type="entry name" value="TPR-like_helical_dom_sf"/>
</dbReference>
<dbReference type="PANTHER" id="PTHR22975:SF9">
    <property type="entry name" value="ECHINUS SPLICE FORM 3"/>
    <property type="match status" value="1"/>
</dbReference>
<dbReference type="InterPro" id="IPR006865">
    <property type="entry name" value="DUF629"/>
</dbReference>
<dbReference type="InterPro" id="IPR052398">
    <property type="entry name" value="Ubiquitin_hydrolase_53/54"/>
</dbReference>
<dbReference type="CDD" id="cd02257">
    <property type="entry name" value="Peptidase_C19"/>
    <property type="match status" value="1"/>
</dbReference>
<organism evidence="9 10">
    <name type="scientific">Malus domestica</name>
    <name type="common">Apple</name>
    <name type="synonym">Pyrus malus</name>
    <dbReference type="NCBI Taxonomy" id="3750"/>
    <lineage>
        <taxon>Eukaryota</taxon>
        <taxon>Viridiplantae</taxon>
        <taxon>Streptophyta</taxon>
        <taxon>Embryophyta</taxon>
        <taxon>Tracheophyta</taxon>
        <taxon>Spermatophyta</taxon>
        <taxon>Magnoliopsida</taxon>
        <taxon>eudicotyledons</taxon>
        <taxon>Gunneridae</taxon>
        <taxon>Pentapetalae</taxon>
        <taxon>rosids</taxon>
        <taxon>fabids</taxon>
        <taxon>Rosales</taxon>
        <taxon>Rosaceae</taxon>
        <taxon>Amygdaloideae</taxon>
        <taxon>Maleae</taxon>
        <taxon>Malus</taxon>
    </lineage>
</organism>
<keyword evidence="6" id="KW-0812">Transmembrane</keyword>
<dbReference type="PROSITE" id="PS50235">
    <property type="entry name" value="USP_3"/>
    <property type="match status" value="1"/>
</dbReference>
<gene>
    <name evidence="9" type="ORF">DVH24_001638</name>
</gene>
<dbReference type="PROSITE" id="PS00028">
    <property type="entry name" value="ZINC_FINGER_C2H2_1"/>
    <property type="match status" value="1"/>
</dbReference>
<dbReference type="PANTHER" id="PTHR22975">
    <property type="entry name" value="UBIQUITIN SPECIFIC PROTEINASE"/>
    <property type="match status" value="1"/>
</dbReference>
<feature type="region of interest" description="Disordered" evidence="5">
    <location>
        <begin position="298"/>
        <end position="336"/>
    </location>
</feature>
<keyword evidence="4" id="KW-0175">Coiled coil</keyword>
<dbReference type="Pfam" id="PF04780">
    <property type="entry name" value="DUF629"/>
    <property type="match status" value="1"/>
</dbReference>